<keyword evidence="4" id="KW-0648">Protein biosynthesis</keyword>
<keyword evidence="1" id="KW-0963">Cytoplasm</keyword>
<gene>
    <name evidence="6" type="ORF">F2Q69_00023525</name>
</gene>
<evidence type="ECO:0000256" key="3">
    <source>
        <dbReference type="ARBA" id="ARBA00022884"/>
    </source>
</evidence>
<reference evidence="6" key="1">
    <citation type="submission" date="2019-12" db="EMBL/GenBank/DDBJ databases">
        <title>Genome sequencing and annotation of Brassica cretica.</title>
        <authorList>
            <person name="Studholme D.J."/>
            <person name="Sarris P."/>
        </authorList>
    </citation>
    <scope>NUCLEOTIDE SEQUENCE</scope>
    <source>
        <strain evidence="6">PFS-109/04</strain>
        <tissue evidence="6">Leaf</tissue>
    </source>
</reference>
<organism evidence="6 7">
    <name type="scientific">Brassica cretica</name>
    <name type="common">Mustard</name>
    <dbReference type="NCBI Taxonomy" id="69181"/>
    <lineage>
        <taxon>Eukaryota</taxon>
        <taxon>Viridiplantae</taxon>
        <taxon>Streptophyta</taxon>
        <taxon>Embryophyta</taxon>
        <taxon>Tracheophyta</taxon>
        <taxon>Spermatophyta</taxon>
        <taxon>Magnoliopsida</taxon>
        <taxon>eudicotyledons</taxon>
        <taxon>Gunneridae</taxon>
        <taxon>Pentapetalae</taxon>
        <taxon>rosids</taxon>
        <taxon>malvids</taxon>
        <taxon>Brassicales</taxon>
        <taxon>Brassicaceae</taxon>
        <taxon>Brassiceae</taxon>
        <taxon>Brassica</taxon>
    </lineage>
</organism>
<dbReference type="GO" id="GO:0005852">
    <property type="term" value="C:eukaryotic translation initiation factor 3 complex"/>
    <property type="evidence" value="ECO:0007669"/>
    <property type="project" value="InterPro"/>
</dbReference>
<dbReference type="PANTHER" id="PTHR12399:SF3">
    <property type="entry name" value="EUKARYOTIC TRANSLATION INITIATION FACTOR 3 SUBUNIT D"/>
    <property type="match status" value="1"/>
</dbReference>
<dbReference type="EMBL" id="QGKX02001290">
    <property type="protein sequence ID" value="KAF3535105.1"/>
    <property type="molecule type" value="Genomic_DNA"/>
</dbReference>
<feature type="region of interest" description="Disordered" evidence="5">
    <location>
        <begin position="219"/>
        <end position="271"/>
    </location>
</feature>
<accession>A0A8S9PTW3</accession>
<protein>
    <submittedName>
        <fullName evidence="6">Uncharacterized protein</fullName>
    </submittedName>
</protein>
<evidence type="ECO:0000313" key="7">
    <source>
        <dbReference type="Proteomes" id="UP000712600"/>
    </source>
</evidence>
<dbReference type="GO" id="GO:0003743">
    <property type="term" value="F:translation initiation factor activity"/>
    <property type="evidence" value="ECO:0007669"/>
    <property type="project" value="UniProtKB-KW"/>
</dbReference>
<evidence type="ECO:0000256" key="2">
    <source>
        <dbReference type="ARBA" id="ARBA00022540"/>
    </source>
</evidence>
<evidence type="ECO:0000256" key="4">
    <source>
        <dbReference type="ARBA" id="ARBA00022917"/>
    </source>
</evidence>
<dbReference type="Proteomes" id="UP000712600">
    <property type="component" value="Unassembled WGS sequence"/>
</dbReference>
<feature type="compositionally biased region" description="Low complexity" evidence="5">
    <location>
        <begin position="237"/>
        <end position="257"/>
    </location>
</feature>
<keyword evidence="3" id="KW-0694">RNA-binding</keyword>
<evidence type="ECO:0000313" key="6">
    <source>
        <dbReference type="EMBL" id="KAF3535105.1"/>
    </source>
</evidence>
<dbReference type="PANTHER" id="PTHR12399">
    <property type="entry name" value="EUKARYOTIC TRANSLATION INITIATION FACTOR 3 SUBUNIT 7"/>
    <property type="match status" value="1"/>
</dbReference>
<evidence type="ECO:0000256" key="1">
    <source>
        <dbReference type="ARBA" id="ARBA00022490"/>
    </source>
</evidence>
<proteinExistence type="predicted"/>
<feature type="compositionally biased region" description="Basic and acidic residues" evidence="5">
    <location>
        <begin position="262"/>
        <end position="271"/>
    </location>
</feature>
<sequence length="271" mass="30240">MSSNGDLAFRILSIRVRKIASYEAVCEPKPRFPRSDDLVIGRLAKEDEATIFATDDVLAAPICAHLTCWEQEPLPEGKDDINSAHSLGVEAAFINQSFLLSRYRRWKLDDNNMYLVARCELQSTVELDNHKCFLSLSALNEFDPKYSGVDWKQKLETQRGAVLANKLKNNAEGFRWQIYLNTSNMWGIVKKLSEGKYALVKDPSKPEVRIYEVPADAFENDYVEEPLPDDEQVQPPEENNNAEAGAGAGAVSNGASSTNEAGEDKKHEGQA</sequence>
<keyword evidence="2" id="KW-0396">Initiation factor</keyword>
<evidence type="ECO:0000256" key="5">
    <source>
        <dbReference type="SAM" id="MobiDB-lite"/>
    </source>
</evidence>
<name>A0A8S9PTW3_BRACR</name>
<comment type="caution">
    <text evidence="6">The sequence shown here is derived from an EMBL/GenBank/DDBJ whole genome shotgun (WGS) entry which is preliminary data.</text>
</comment>
<dbReference type="GO" id="GO:0003723">
    <property type="term" value="F:RNA binding"/>
    <property type="evidence" value="ECO:0007669"/>
    <property type="project" value="UniProtKB-KW"/>
</dbReference>
<dbReference type="AlphaFoldDB" id="A0A8S9PTW3"/>
<dbReference type="InterPro" id="IPR007783">
    <property type="entry name" value="eIF3d"/>
</dbReference>
<feature type="compositionally biased region" description="Acidic residues" evidence="5">
    <location>
        <begin position="219"/>
        <end position="232"/>
    </location>
</feature>
<dbReference type="Pfam" id="PF05091">
    <property type="entry name" value="eIF-3_zeta"/>
    <property type="match status" value="2"/>
</dbReference>